<proteinExistence type="predicted"/>
<feature type="region of interest" description="Disordered" evidence="1">
    <location>
        <begin position="1"/>
        <end position="30"/>
    </location>
</feature>
<sequence>MTPQQTRKNDQNSTVPARTPRLRLKPKAPQSGYVDGAWWPHSDDLSAELPDLLAVLSVRLGRIERVMYHLKAWANAPRKLITGGRAVRLDGYRRQPINTIEVLGLDGDRLTLLVIPPHADADDAHRTMMTAAQPHNAATVDGLLMISQRERDSRTQASNAQERWESEGGMTRRVNLERDSMLTRH</sequence>
<keyword evidence="3" id="KW-1185">Reference proteome</keyword>
<protein>
    <submittedName>
        <fullName evidence="2">Uncharacterized protein</fullName>
    </submittedName>
</protein>
<name>A0ABS4ZSN8_9MYCO</name>
<organism evidence="2 3">
    <name type="scientific">Mycolicibacterium lutetiense</name>
    <dbReference type="NCBI Taxonomy" id="1641992"/>
    <lineage>
        <taxon>Bacteria</taxon>
        <taxon>Bacillati</taxon>
        <taxon>Actinomycetota</taxon>
        <taxon>Actinomycetes</taxon>
        <taxon>Mycobacteriales</taxon>
        <taxon>Mycobacteriaceae</taxon>
        <taxon>Mycolicibacterium</taxon>
    </lineage>
</organism>
<dbReference type="InterPro" id="IPR046036">
    <property type="entry name" value="DUF5994"/>
</dbReference>
<feature type="compositionally biased region" description="Polar residues" evidence="1">
    <location>
        <begin position="1"/>
        <end position="16"/>
    </location>
</feature>
<dbReference type="Pfam" id="PF19457">
    <property type="entry name" value="DUF5994"/>
    <property type="match status" value="1"/>
</dbReference>
<dbReference type="EMBL" id="JAGIOP010000002">
    <property type="protein sequence ID" value="MBP2452440.1"/>
    <property type="molecule type" value="Genomic_DNA"/>
</dbReference>
<evidence type="ECO:0000256" key="1">
    <source>
        <dbReference type="SAM" id="MobiDB-lite"/>
    </source>
</evidence>
<evidence type="ECO:0000313" key="3">
    <source>
        <dbReference type="Proteomes" id="UP000694460"/>
    </source>
</evidence>
<dbReference type="Proteomes" id="UP000694460">
    <property type="component" value="Unassembled WGS sequence"/>
</dbReference>
<comment type="caution">
    <text evidence="2">The sequence shown here is derived from an EMBL/GenBank/DDBJ whole genome shotgun (WGS) entry which is preliminary data.</text>
</comment>
<reference evidence="2 3" key="1">
    <citation type="submission" date="2021-03" db="EMBL/GenBank/DDBJ databases">
        <title>Sequencing the genomes of 1000 actinobacteria strains.</title>
        <authorList>
            <person name="Klenk H.-P."/>
        </authorList>
    </citation>
    <scope>NUCLEOTIDE SEQUENCE [LARGE SCALE GENOMIC DNA]</scope>
    <source>
        <strain evidence="2 3">DSM 46713</strain>
    </source>
</reference>
<accession>A0ABS4ZSN8</accession>
<dbReference type="RefSeq" id="WP_234938106.1">
    <property type="nucleotide sequence ID" value="NZ_JAGIOP010000002.1"/>
</dbReference>
<gene>
    <name evidence="2" type="ORF">JOF57_002353</name>
</gene>
<evidence type="ECO:0000313" key="2">
    <source>
        <dbReference type="EMBL" id="MBP2452440.1"/>
    </source>
</evidence>
<feature type="region of interest" description="Disordered" evidence="1">
    <location>
        <begin position="150"/>
        <end position="172"/>
    </location>
</feature>